<protein>
    <submittedName>
        <fullName evidence="2">TetR family transcriptional regulator C-terminal domain-containing protein</fullName>
    </submittedName>
</protein>
<dbReference type="KEGG" id="plig:NAG76_04315"/>
<evidence type="ECO:0000313" key="3">
    <source>
        <dbReference type="Proteomes" id="UP001056756"/>
    </source>
</evidence>
<dbReference type="Pfam" id="PF14278">
    <property type="entry name" value="TetR_C_8"/>
    <property type="match status" value="1"/>
</dbReference>
<evidence type="ECO:0000259" key="1">
    <source>
        <dbReference type="Pfam" id="PF14278"/>
    </source>
</evidence>
<sequence>MSDKLDPRQIRSKKKLHEAYLALITATKSTLSIKEICDEAGVTRPTFYKLYNDVYSLRTAMYKEMLHELNQMLVIKEQMRVEDVRVGNLPINMVNLFQHILDNAIFYHSFLLISPDSDFINELKSILKNYIEDGLRIADSEENKLSIPLEFAINYAVGAYFESILWWIQNNFKFSADEMTILLLRISLKGPFTDEIQRLFKLEK</sequence>
<evidence type="ECO:0000313" key="2">
    <source>
        <dbReference type="EMBL" id="URN95489.1"/>
    </source>
</evidence>
<dbReference type="Proteomes" id="UP001056756">
    <property type="component" value="Chromosome"/>
</dbReference>
<name>A0A9J6ZID5_9BACL</name>
<dbReference type="InterPro" id="IPR039532">
    <property type="entry name" value="TetR_C_Firmicutes"/>
</dbReference>
<accession>A0A9J6ZID5</accession>
<dbReference type="InterPro" id="IPR009057">
    <property type="entry name" value="Homeodomain-like_sf"/>
</dbReference>
<organism evidence="2 3">
    <name type="scientific">Candidatus Pristimantibacillus lignocellulolyticus</name>
    <dbReference type="NCBI Taxonomy" id="2994561"/>
    <lineage>
        <taxon>Bacteria</taxon>
        <taxon>Bacillati</taxon>
        <taxon>Bacillota</taxon>
        <taxon>Bacilli</taxon>
        <taxon>Bacillales</taxon>
        <taxon>Paenibacillaceae</taxon>
        <taxon>Candidatus Pristimantibacillus</taxon>
    </lineage>
</organism>
<dbReference type="EMBL" id="CP097899">
    <property type="protein sequence ID" value="URN95489.1"/>
    <property type="molecule type" value="Genomic_DNA"/>
</dbReference>
<dbReference type="AlphaFoldDB" id="A0A9J6ZID5"/>
<dbReference type="Gene3D" id="1.10.357.10">
    <property type="entry name" value="Tetracycline Repressor, domain 2"/>
    <property type="match status" value="1"/>
</dbReference>
<reference evidence="2" key="1">
    <citation type="submission" date="2022-05" db="EMBL/GenBank/DDBJ databases">
        <title>Novel bacterial taxa in a minimal lignocellulolytic consortium and its capacity to transform plastics disclosed by genome-resolved metagenomics.</title>
        <authorList>
            <person name="Rodriguez C.A.D."/>
            <person name="Diaz-Garcia L."/>
            <person name="Herrera K."/>
            <person name="Tarazona N.A."/>
            <person name="Sproer C."/>
            <person name="Overmann J."/>
            <person name="Jimenez D.J."/>
        </authorList>
    </citation>
    <scope>NUCLEOTIDE SEQUENCE</scope>
    <source>
        <strain evidence="2">MAG5</strain>
    </source>
</reference>
<feature type="domain" description="Transcriptional regulator TetR C-terminal Firmicutes type" evidence="1">
    <location>
        <begin position="93"/>
        <end position="186"/>
    </location>
</feature>
<gene>
    <name evidence="2" type="ORF">NAG76_04315</name>
</gene>
<proteinExistence type="predicted"/>
<dbReference type="SUPFAM" id="SSF46689">
    <property type="entry name" value="Homeodomain-like"/>
    <property type="match status" value="1"/>
</dbReference>